<evidence type="ECO:0000256" key="12">
    <source>
        <dbReference type="ARBA" id="ARBA00022857"/>
    </source>
</evidence>
<evidence type="ECO:0000256" key="7">
    <source>
        <dbReference type="ARBA" id="ARBA00020990"/>
    </source>
</evidence>
<dbReference type="SUPFAM" id="SSF55347">
    <property type="entry name" value="Glyceraldehyde-3-phosphate dehydrogenase-like, C-terminal domain"/>
    <property type="match status" value="1"/>
</dbReference>
<comment type="catalytic activity">
    <reaction evidence="15">
        <text>nicotinate beta-D-ribonucleotide + CO2 + diphosphate = quinolinate + 5-phospho-alpha-D-ribose 1-diphosphate + 2 H(+)</text>
        <dbReference type="Rhea" id="RHEA:12733"/>
        <dbReference type="ChEBI" id="CHEBI:15378"/>
        <dbReference type="ChEBI" id="CHEBI:16526"/>
        <dbReference type="ChEBI" id="CHEBI:29959"/>
        <dbReference type="ChEBI" id="CHEBI:33019"/>
        <dbReference type="ChEBI" id="CHEBI:57502"/>
        <dbReference type="ChEBI" id="CHEBI:58017"/>
        <dbReference type="EC" id="2.4.2.19"/>
    </reaction>
</comment>
<dbReference type="Gene3D" id="3.40.630.30">
    <property type="match status" value="1"/>
</dbReference>
<name>A0AAE0ISW5_9PEZI</name>
<dbReference type="InterPro" id="IPR004393">
    <property type="entry name" value="NadC"/>
</dbReference>
<dbReference type="InterPro" id="IPR023013">
    <property type="entry name" value="AGPR_AS"/>
</dbReference>
<evidence type="ECO:0000256" key="14">
    <source>
        <dbReference type="ARBA" id="ARBA00033102"/>
    </source>
</evidence>
<dbReference type="Pfam" id="PF04768">
    <property type="entry name" value="NAT"/>
    <property type="match status" value="1"/>
</dbReference>
<dbReference type="GO" id="GO:0004514">
    <property type="term" value="F:nicotinate-nucleotide diphosphorylase (carboxylating) activity"/>
    <property type="evidence" value="ECO:0007669"/>
    <property type="project" value="UniProtKB-EC"/>
</dbReference>
<evidence type="ECO:0000313" key="19">
    <source>
        <dbReference type="EMBL" id="KAK3330608.1"/>
    </source>
</evidence>
<dbReference type="Gene3D" id="3.30.360.10">
    <property type="entry name" value="Dihydrodipicolinate Reductase, domain 2"/>
    <property type="match status" value="1"/>
</dbReference>
<dbReference type="GO" id="GO:0034213">
    <property type="term" value="P:quinolinate catabolic process"/>
    <property type="evidence" value="ECO:0007669"/>
    <property type="project" value="TreeGrafter"/>
</dbReference>
<feature type="domain" description="N-acetyltransferase" evidence="18">
    <location>
        <begin position="278"/>
        <end position="430"/>
    </location>
</feature>
<keyword evidence="10" id="KW-0328">Glycosyltransferase</keyword>
<evidence type="ECO:0000256" key="17">
    <source>
        <dbReference type="SAM" id="MobiDB-lite"/>
    </source>
</evidence>
<dbReference type="InterPro" id="IPR037128">
    <property type="entry name" value="Quinolinate_PRibosylTase_N_sf"/>
</dbReference>
<dbReference type="GO" id="GO:0006526">
    <property type="term" value="P:L-arginine biosynthetic process"/>
    <property type="evidence" value="ECO:0007669"/>
    <property type="project" value="InterPro"/>
</dbReference>
<dbReference type="NCBIfam" id="TIGR01850">
    <property type="entry name" value="argC"/>
    <property type="match status" value="1"/>
</dbReference>
<dbReference type="InterPro" id="IPR000534">
    <property type="entry name" value="Semialdehyde_DH_NAD-bd"/>
</dbReference>
<keyword evidence="13" id="KW-0560">Oxidoreductase</keyword>
<feature type="active site" evidence="16">
    <location>
        <position position="637"/>
    </location>
</feature>
<dbReference type="GO" id="GO:0070401">
    <property type="term" value="F:NADP+ binding"/>
    <property type="evidence" value="ECO:0007669"/>
    <property type="project" value="InterPro"/>
</dbReference>
<dbReference type="CDD" id="cd01572">
    <property type="entry name" value="QPRTase"/>
    <property type="match status" value="1"/>
</dbReference>
<dbReference type="AlphaFoldDB" id="A0AAE0ISW5"/>
<evidence type="ECO:0000256" key="11">
    <source>
        <dbReference type="ARBA" id="ARBA00022679"/>
    </source>
</evidence>
<protein>
    <recommendedName>
        <fullName evidence="7">Nicotinate-nucleotide pyrophosphorylase [carboxylating]</fullName>
        <ecNumber evidence="6">2.4.2.19</ecNumber>
    </recommendedName>
    <alternativeName>
        <fullName evidence="14">Quinolinate phosphoribosyltransferase [decarboxylating]</fullName>
    </alternativeName>
</protein>
<dbReference type="InterPro" id="IPR006855">
    <property type="entry name" value="Vertebrate-like_GNAT_dom"/>
</dbReference>
<dbReference type="GO" id="GO:0003942">
    <property type="term" value="F:N-acetyl-gamma-glutamyl-phosphate reductase activity"/>
    <property type="evidence" value="ECO:0007669"/>
    <property type="project" value="InterPro"/>
</dbReference>
<dbReference type="Gene3D" id="3.20.20.70">
    <property type="entry name" value="Aldolase class I"/>
    <property type="match status" value="1"/>
</dbReference>
<comment type="caution">
    <text evidence="19">The sequence shown here is derived from an EMBL/GenBank/DDBJ whole genome shotgun (WGS) entry which is preliminary data.</text>
</comment>
<evidence type="ECO:0000256" key="4">
    <source>
        <dbReference type="ARBA" id="ARBA00009400"/>
    </source>
</evidence>
<evidence type="ECO:0000256" key="8">
    <source>
        <dbReference type="ARBA" id="ARBA00022605"/>
    </source>
</evidence>
<dbReference type="InterPro" id="IPR002638">
    <property type="entry name" value="Quinolinate_PRibosylTrfase_C"/>
</dbReference>
<comment type="pathway">
    <text evidence="3">Cofactor biosynthesis; NAD(+) biosynthesis; nicotinate D-ribonucleotide from quinolinate: step 1/1.</text>
</comment>
<dbReference type="SUPFAM" id="SSF53633">
    <property type="entry name" value="Carbamate kinase-like"/>
    <property type="match status" value="1"/>
</dbReference>
<organism evidence="19 20">
    <name type="scientific">Apodospora peruviana</name>
    <dbReference type="NCBI Taxonomy" id="516989"/>
    <lineage>
        <taxon>Eukaryota</taxon>
        <taxon>Fungi</taxon>
        <taxon>Dikarya</taxon>
        <taxon>Ascomycota</taxon>
        <taxon>Pezizomycotina</taxon>
        <taxon>Sordariomycetes</taxon>
        <taxon>Sordariomycetidae</taxon>
        <taxon>Sordariales</taxon>
        <taxon>Lasiosphaeriaceae</taxon>
        <taxon>Apodospora</taxon>
    </lineage>
</organism>
<dbReference type="EMBL" id="JAUEDM010000001">
    <property type="protein sequence ID" value="KAK3330608.1"/>
    <property type="molecule type" value="Genomic_DNA"/>
</dbReference>
<evidence type="ECO:0000256" key="13">
    <source>
        <dbReference type="ARBA" id="ARBA00023002"/>
    </source>
</evidence>
<comment type="pathway">
    <text evidence="2">Amino-acid biosynthesis; L-arginine biosynthesis; N(2)-acetyl-L-ornithine from L-glutamate: step 3/4.</text>
</comment>
<dbReference type="Proteomes" id="UP001283341">
    <property type="component" value="Unassembled WGS sequence"/>
</dbReference>
<dbReference type="EC" id="2.4.2.19" evidence="6"/>
<dbReference type="InterPro" id="IPR027277">
    <property type="entry name" value="NadC/ModD"/>
</dbReference>
<evidence type="ECO:0000313" key="20">
    <source>
        <dbReference type="Proteomes" id="UP001283341"/>
    </source>
</evidence>
<comment type="similarity">
    <text evidence="4">Belongs to the NadC/ModD family.</text>
</comment>
<dbReference type="InterPro" id="IPR036393">
    <property type="entry name" value="AceGlu_kinase-like_sf"/>
</dbReference>
<dbReference type="InterPro" id="IPR036068">
    <property type="entry name" value="Nicotinate_pribotase-like_C"/>
</dbReference>
<reference evidence="19" key="2">
    <citation type="submission" date="2023-06" db="EMBL/GenBank/DDBJ databases">
        <authorList>
            <consortium name="Lawrence Berkeley National Laboratory"/>
            <person name="Haridas S."/>
            <person name="Hensen N."/>
            <person name="Bonometti L."/>
            <person name="Westerberg I."/>
            <person name="Brannstrom I.O."/>
            <person name="Guillou S."/>
            <person name="Cros-Aarteil S."/>
            <person name="Calhoun S."/>
            <person name="Kuo A."/>
            <person name="Mondo S."/>
            <person name="Pangilinan J."/>
            <person name="Riley R."/>
            <person name="Labutti K."/>
            <person name="Andreopoulos B."/>
            <person name="Lipzen A."/>
            <person name="Chen C."/>
            <person name="Yanf M."/>
            <person name="Daum C."/>
            <person name="Ng V."/>
            <person name="Clum A."/>
            <person name="Steindorff A."/>
            <person name="Ohm R."/>
            <person name="Martin F."/>
            <person name="Silar P."/>
            <person name="Natvig D."/>
            <person name="Lalanne C."/>
            <person name="Gautier V."/>
            <person name="Ament-Velasquez S.L."/>
            <person name="Kruys A."/>
            <person name="Hutchinson M.I."/>
            <person name="Powell A.J."/>
            <person name="Barry K."/>
            <person name="Miller A.N."/>
            <person name="Grigoriev I.V."/>
            <person name="Debuchy R."/>
            <person name="Gladieux P."/>
            <person name="Thoren M.H."/>
            <person name="Johannesson H."/>
        </authorList>
    </citation>
    <scope>NUCLEOTIDE SEQUENCE</scope>
    <source>
        <strain evidence="19">CBS 118394</strain>
    </source>
</reference>
<dbReference type="Pfam" id="PF02749">
    <property type="entry name" value="QRPTase_N"/>
    <property type="match status" value="1"/>
</dbReference>
<dbReference type="FunFam" id="3.20.20.70:FF:000090">
    <property type="entry name" value="Nicotinate-nucleotide pyrophosphorylase [carboxylating]"/>
    <property type="match status" value="1"/>
</dbReference>
<dbReference type="Gene3D" id="3.90.1170.20">
    <property type="entry name" value="Quinolinate phosphoribosyl transferase, N-terminal domain"/>
    <property type="match status" value="1"/>
</dbReference>
<dbReference type="SUPFAM" id="SSF54675">
    <property type="entry name" value="Nicotinate/Quinolinate PRTase N-terminal domain-like"/>
    <property type="match status" value="1"/>
</dbReference>
<evidence type="ECO:0000256" key="15">
    <source>
        <dbReference type="ARBA" id="ARBA00047445"/>
    </source>
</evidence>
<keyword evidence="8" id="KW-0028">Amino-acid biosynthesis</keyword>
<dbReference type="FunFam" id="3.30.360.10:FF:000019">
    <property type="entry name" value="Bifunctional acetylglutamate kinase/N-acetyl-gamma-glutamyl-phosphate reductase"/>
    <property type="match status" value="1"/>
</dbReference>
<dbReference type="InterPro" id="IPR022412">
    <property type="entry name" value="Quinolinate_PRibosylTrfase_N"/>
</dbReference>
<dbReference type="InterPro" id="IPR000706">
    <property type="entry name" value="AGPR_type-1"/>
</dbReference>
<dbReference type="Pfam" id="PF22698">
    <property type="entry name" value="Semialdhyde_dhC_1"/>
    <property type="match status" value="1"/>
</dbReference>
<dbReference type="GO" id="GO:0051287">
    <property type="term" value="F:NAD binding"/>
    <property type="evidence" value="ECO:0007669"/>
    <property type="project" value="InterPro"/>
</dbReference>
<evidence type="ECO:0000256" key="10">
    <source>
        <dbReference type="ARBA" id="ARBA00022676"/>
    </source>
</evidence>
<evidence type="ECO:0000259" key="18">
    <source>
        <dbReference type="PROSITE" id="PS51731"/>
    </source>
</evidence>
<dbReference type="InterPro" id="IPR013785">
    <property type="entry name" value="Aldolase_TIM"/>
</dbReference>
<dbReference type="NCBIfam" id="TIGR00078">
    <property type="entry name" value="nadC"/>
    <property type="match status" value="1"/>
</dbReference>
<reference evidence="19" key="1">
    <citation type="journal article" date="2023" name="Mol. Phylogenet. Evol.">
        <title>Genome-scale phylogeny and comparative genomics of the fungal order Sordariales.</title>
        <authorList>
            <person name="Hensen N."/>
            <person name="Bonometti L."/>
            <person name="Westerberg I."/>
            <person name="Brannstrom I.O."/>
            <person name="Guillou S."/>
            <person name="Cros-Aarteil S."/>
            <person name="Calhoun S."/>
            <person name="Haridas S."/>
            <person name="Kuo A."/>
            <person name="Mondo S."/>
            <person name="Pangilinan J."/>
            <person name="Riley R."/>
            <person name="LaButti K."/>
            <person name="Andreopoulos B."/>
            <person name="Lipzen A."/>
            <person name="Chen C."/>
            <person name="Yan M."/>
            <person name="Daum C."/>
            <person name="Ng V."/>
            <person name="Clum A."/>
            <person name="Steindorff A."/>
            <person name="Ohm R.A."/>
            <person name="Martin F."/>
            <person name="Silar P."/>
            <person name="Natvig D.O."/>
            <person name="Lalanne C."/>
            <person name="Gautier V."/>
            <person name="Ament-Velasquez S.L."/>
            <person name="Kruys A."/>
            <person name="Hutchinson M.I."/>
            <person name="Powell A.J."/>
            <person name="Barry K."/>
            <person name="Miller A.N."/>
            <person name="Grigoriev I.V."/>
            <person name="Debuchy R."/>
            <person name="Gladieux P."/>
            <person name="Hiltunen Thoren M."/>
            <person name="Johannesson H."/>
        </authorList>
    </citation>
    <scope>NUCLEOTIDE SEQUENCE</scope>
    <source>
        <strain evidence="19">CBS 118394</strain>
    </source>
</reference>
<dbReference type="PANTHER" id="PTHR32179:SF3">
    <property type="entry name" value="NICOTINATE-NUCLEOTIDE PYROPHOSPHORYLASE [CARBOXYLATING]"/>
    <property type="match status" value="1"/>
</dbReference>
<evidence type="ECO:0000256" key="5">
    <source>
        <dbReference type="ARBA" id="ARBA00011218"/>
    </source>
</evidence>
<keyword evidence="20" id="KW-1185">Reference proteome</keyword>
<keyword evidence="9" id="KW-0662">Pyridine nucleotide biosynthesis</keyword>
<dbReference type="SUPFAM" id="SSF51735">
    <property type="entry name" value="NAD(P)-binding Rossmann-fold domains"/>
    <property type="match status" value="1"/>
</dbReference>
<dbReference type="InterPro" id="IPR058924">
    <property type="entry name" value="AGPR_dimerisation_dom"/>
</dbReference>
<dbReference type="HAMAP" id="MF_00150">
    <property type="entry name" value="ArgC_type1"/>
    <property type="match status" value="1"/>
</dbReference>
<dbReference type="CDD" id="cd04263">
    <property type="entry name" value="DUF619-NAGK-FABP"/>
    <property type="match status" value="1"/>
</dbReference>
<evidence type="ECO:0000256" key="6">
    <source>
        <dbReference type="ARBA" id="ARBA00011944"/>
    </source>
</evidence>
<dbReference type="SMART" id="SM00859">
    <property type="entry name" value="Semialdhyde_dh"/>
    <property type="match status" value="1"/>
</dbReference>
<dbReference type="GO" id="GO:0005737">
    <property type="term" value="C:cytoplasm"/>
    <property type="evidence" value="ECO:0007669"/>
    <property type="project" value="TreeGrafter"/>
</dbReference>
<dbReference type="Gene3D" id="3.40.50.720">
    <property type="entry name" value="NAD(P)-binding Rossmann-like Domain"/>
    <property type="match status" value="1"/>
</dbReference>
<dbReference type="GO" id="GO:0009435">
    <property type="term" value="P:NAD+ biosynthetic process"/>
    <property type="evidence" value="ECO:0007669"/>
    <property type="project" value="InterPro"/>
</dbReference>
<dbReference type="Gene3D" id="3.40.1160.10">
    <property type="entry name" value="Acetylglutamate kinase-like"/>
    <property type="match status" value="1"/>
</dbReference>
<comment type="subunit">
    <text evidence="5">Hexamer formed by 3 homodimers.</text>
</comment>
<dbReference type="CDD" id="cd23936">
    <property type="entry name" value="AGPR_C_ARG5_6_like"/>
    <property type="match status" value="1"/>
</dbReference>
<gene>
    <name evidence="19" type="ORF">B0H66DRAFT_572614</name>
</gene>
<accession>A0AAE0ISW5</accession>
<proteinExistence type="inferred from homology"/>
<dbReference type="CDD" id="cd24149">
    <property type="entry name" value="AGPR_N_ARG5_6_like"/>
    <property type="match status" value="1"/>
</dbReference>
<evidence type="ECO:0000256" key="9">
    <source>
        <dbReference type="ARBA" id="ARBA00022642"/>
    </source>
</evidence>
<keyword evidence="11" id="KW-0808">Transferase</keyword>
<evidence type="ECO:0000256" key="16">
    <source>
        <dbReference type="PROSITE-ProRule" id="PRU10010"/>
    </source>
</evidence>
<dbReference type="Pfam" id="PF01729">
    <property type="entry name" value="QRPTase_C"/>
    <property type="match status" value="1"/>
</dbReference>
<keyword evidence="12" id="KW-0521">NADP</keyword>
<evidence type="ECO:0000256" key="2">
    <source>
        <dbReference type="ARBA" id="ARBA00004862"/>
    </source>
</evidence>
<evidence type="ECO:0000256" key="3">
    <source>
        <dbReference type="ARBA" id="ARBA00004893"/>
    </source>
</evidence>
<dbReference type="InterPro" id="IPR036291">
    <property type="entry name" value="NAD(P)-bd_dom_sf"/>
</dbReference>
<dbReference type="SUPFAM" id="SSF51690">
    <property type="entry name" value="Nicotinate/Quinolinate PRTase C-terminal domain-like"/>
    <property type="match status" value="1"/>
</dbReference>
<evidence type="ECO:0000256" key="1">
    <source>
        <dbReference type="ARBA" id="ARBA00003237"/>
    </source>
</evidence>
<feature type="region of interest" description="Disordered" evidence="17">
    <location>
        <begin position="477"/>
        <end position="499"/>
    </location>
</feature>
<dbReference type="Pfam" id="PF01118">
    <property type="entry name" value="Semialdhyde_dh"/>
    <property type="match status" value="1"/>
</dbReference>
<dbReference type="PROSITE" id="PS51731">
    <property type="entry name" value="GNAT_NAGS"/>
    <property type="match status" value="1"/>
</dbReference>
<dbReference type="PANTHER" id="PTHR32179">
    <property type="entry name" value="NICOTINATE-NUCLEOTIDE PYROPHOSPHORYLASE [CARBOXYLATING]"/>
    <property type="match status" value="1"/>
</dbReference>
<dbReference type="FunFam" id="3.40.630.30:FF:000029">
    <property type="entry name" value="Bifunctional acetylglutamate kinase/N-acetyl-gamma-glutamyl-phosphate reductase"/>
    <property type="match status" value="1"/>
</dbReference>
<dbReference type="PROSITE" id="PS01224">
    <property type="entry name" value="ARGC"/>
    <property type="match status" value="1"/>
</dbReference>
<sequence>MLSACAVALRAGARRSVRRLPTKSRVLPVTAARLRRPFSSSAARPTDLSTRGMIVQTLSSVGSRREVQQYLSLFTGVSSQRFAVIKYLDELCSSLAFLYTVGLYPVILNSLLEQAGIEPQFEEGIRITDAKTLRENLNLGVHAQPLTTGMFRAEYLNKEKWGYVGKVTGTAINNGYLPILTSMAETDDGQILNVNADVAAAELARALEPLKVVYLSEKGEKISAINLDEEFDHLMSQSWIKEIKELLDTLPRTTRDLQKELFTDSGAGTLIRRGNKLLSAISLSEFKDLNAMKKALIRGREGPDAEATVDKYVEFLSENPFKAYYDGPMNALAIVLPPSNGRHATLATLTITKSGWLTNVADNIFTTLQKEHPQLVWTVREDDENLAWFFDKADGSITRNGNVMFWYGIESGDEIIQLMNDFTQHGRAMLGDSNLESRLHRAASNAARPAIQQQARGFSTLARRPMLSAPVFSQAKGRSYVTQTNPNPPLGKRNASKSQPARVALIGARGYTGQELVRLLDSHPNMDLRHVSSRELAGQKLEGYNKEEIIYENLSPEDVRDMEKRGDIDCWVMALPNGVCKPFVDAVYEGRKSSSHKSVIVDLSADYRFDSTWTYGLPELVTRANLAQATQIANPGCYATAAQLGIAPLVPHLGGMPHVFGVSGYSGAGTKPSPKNDVNNLTNNIIPYSLTGHIHEREVSAQLGADIAFVPHVAVWFRGIHHTISIPLNKTMTSRDIRQLYQDRYAGEKLVKVVGEAPVVKNIAGKHGVEIGGFEVDKTGKRVVVCATIDNLLKGAATQCLQNMNLALGYAEYEGIPSVRVSACFYFVMIDMALDHGVLEHILPASWKTQITAWLAEDTPSFDVGGFVVGNEQRTATLWGKSSGILAGVPFFNEVFAQCGCTVQWHAREGSHIETHQHPGGKTALATVTGPANGLLEGERVALNILARCSGVASMSRRLLVNLRSAGYRGVMAGTRKTTPGFRLVEKYGMLVGGADTHRMDLSTMTMLKDNHVWSRGSITEAVKAAKAAGGFSLKVEVEVQSEEQADEAIAAGADVVMLDNFTGEGVKVAAKSLKERWAGKKHFLLEVSGGLTEDNAESYICNDIDILSTSSIHQGVRHIDFSLKINVEKGQGPEVSS</sequence>
<comment type="function">
    <text evidence="1">Involved in the catabolism of quinolinic acid (QA).</text>
</comment>